<name>A0ABD6NCN4_9PSED</name>
<evidence type="ECO:0000256" key="1">
    <source>
        <dbReference type="ARBA" id="ARBA00001957"/>
    </source>
</evidence>
<dbReference type="Pfam" id="PF13193">
    <property type="entry name" value="AMP-binding_C"/>
    <property type="match status" value="1"/>
</dbReference>
<evidence type="ECO:0000313" key="6">
    <source>
        <dbReference type="Proteomes" id="UP000704738"/>
    </source>
</evidence>
<dbReference type="InterPro" id="IPR029058">
    <property type="entry name" value="AB_hydrolase_fold"/>
</dbReference>
<dbReference type="AlphaFoldDB" id="A0ABD6NCN4"/>
<feature type="domain" description="Carrier" evidence="4">
    <location>
        <begin position="953"/>
        <end position="1028"/>
    </location>
</feature>
<comment type="caution">
    <text evidence="5">The sequence shown here is derived from an EMBL/GenBank/DDBJ whole genome shotgun (WGS) entry which is preliminary data.</text>
</comment>
<evidence type="ECO:0000259" key="4">
    <source>
        <dbReference type="PROSITE" id="PS50075"/>
    </source>
</evidence>
<dbReference type="InterPro" id="IPR006162">
    <property type="entry name" value="Ppantetheine_attach_site"/>
</dbReference>
<accession>A0ABD6NCN4</accession>
<dbReference type="Pfam" id="PF00550">
    <property type="entry name" value="PP-binding"/>
    <property type="match status" value="1"/>
</dbReference>
<keyword evidence="2" id="KW-0596">Phosphopantetheine</keyword>
<sequence length="1060" mass="114415">MNSYVDQAEDIGFALTVDQQHWLDALPACPDWSQAATLLKISVQGRPDPARLSQALERLVERHPILAGRLGTAPGYRGMRQFIGARRPALTLAVQAEAGAPALLEPWLQQRFEIDQLPAAQALLVPAADAGQWHLWLGVAGFACDAAGMAMLYRDLAALYDTPAVPDEDLPEAFGQYLEWRAEVAQDEDAAAARGYWQGHLMPTEQGMSAPWPAYRQDQPATHQAHHQVNLPLALQGQLQRLADARQASLDTLLQAAWWALLGRLGDSNRLLGAWQHDARQDYDYFANSAGSFSKLLPLCLQWADETRFGEHLAALGAALEQHVAWQEYWVPEWVPTAVPTVAFSTTPALAPQVAGGLCWQGELLAPRLPAGIELQLRICPAAGADQPITVSLDYLAGRYSARGMQGLLEQYIELLRSIAQAPDRPLRQLNLLGEAERQRLLSINPAPQPLAATSLAAQISQWAIDTPDALALVAGDAGLSYAQLELAVQRLALALQQAGVQPGVVLALALPRSLDWVVAMLASWRVGAAYLALEPHWPVARQVRLMTQAGATQVLVEPAAVASLREQGIEALSLDSLYPLAADATQLYPHAASASASDAAYVLFTSGSTGTPKGVVVEHRQLLNYTAGVCHTLALEGCRHFAFGSTVSADLGHTTLFAALYVGATLHVAADEVMKDAELFAAYLEQQAIDCLKIVPSHLSALLESKAPAVPATVILGGEAPSAALLQRLLQIRPDCKLFNHYGPTETTVGVMVHPVRAVPTGTLGLSQVLPNNQVYVLDQHLQLAVTGVLGELYVGGQQVCRGYLQDVQSDPPAFVESPFVAGERLYRTGDLARYRPDGAIELQGRRDHQVKIRGFRIELAEIEAQLSGAPQVVEAAVLCDGEALSAYVSLRDEATAAALDAVREYLARQLPAVMLPRTLQALPRLPRLGNGKLDRQALRQVGNEPAAGLLAPRDALETVIAQRMAQLLGLEQVGIEQDFFALGGHSLLVIKLAAGIRKLLQCDINPGVIFDHATVAALAQALREREANPGQLLKLAQARLRLDSMSPEEKARLLEKSR</sequence>
<dbReference type="Gene3D" id="3.30.559.10">
    <property type="entry name" value="Chloramphenicol acetyltransferase-like domain"/>
    <property type="match status" value="1"/>
</dbReference>
<comment type="cofactor">
    <cofactor evidence="1">
        <name>pantetheine 4'-phosphate</name>
        <dbReference type="ChEBI" id="CHEBI:47942"/>
    </cofactor>
</comment>
<gene>
    <name evidence="5" type="ORF">DM819_13020</name>
</gene>
<dbReference type="NCBIfam" id="TIGR01733">
    <property type="entry name" value="AA-adenyl-dom"/>
    <property type="match status" value="1"/>
</dbReference>
<dbReference type="InterPro" id="IPR009081">
    <property type="entry name" value="PP-bd_ACP"/>
</dbReference>
<dbReference type="Pfam" id="PF00501">
    <property type="entry name" value="AMP-binding"/>
    <property type="match status" value="1"/>
</dbReference>
<dbReference type="PROSITE" id="PS00455">
    <property type="entry name" value="AMP_BINDING"/>
    <property type="match status" value="1"/>
</dbReference>
<dbReference type="InterPro" id="IPR023213">
    <property type="entry name" value="CAT-like_dom_sf"/>
</dbReference>
<protein>
    <submittedName>
        <fullName evidence="5">Non-ribosomal peptide synthetase</fullName>
    </submittedName>
</protein>
<dbReference type="PANTHER" id="PTHR45527">
    <property type="entry name" value="NONRIBOSOMAL PEPTIDE SYNTHETASE"/>
    <property type="match status" value="1"/>
</dbReference>
<dbReference type="EMBL" id="QJRE01000108">
    <property type="protein sequence ID" value="NWL46737.1"/>
    <property type="molecule type" value="Genomic_DNA"/>
</dbReference>
<dbReference type="InterPro" id="IPR000873">
    <property type="entry name" value="AMP-dep_synth/lig_dom"/>
</dbReference>
<dbReference type="Proteomes" id="UP000704738">
    <property type="component" value="Unassembled WGS sequence"/>
</dbReference>
<dbReference type="InterPro" id="IPR045851">
    <property type="entry name" value="AMP-bd_C_sf"/>
</dbReference>
<dbReference type="SUPFAM" id="SSF47336">
    <property type="entry name" value="ACP-like"/>
    <property type="match status" value="1"/>
</dbReference>
<keyword evidence="3" id="KW-0597">Phosphoprotein</keyword>
<evidence type="ECO:0000313" key="5">
    <source>
        <dbReference type="EMBL" id="NWL46737.1"/>
    </source>
</evidence>
<dbReference type="Gene3D" id="3.30.559.30">
    <property type="entry name" value="Nonribosomal peptide synthetase, condensation domain"/>
    <property type="match status" value="1"/>
</dbReference>
<dbReference type="PROSITE" id="PS00012">
    <property type="entry name" value="PHOSPHOPANTETHEINE"/>
    <property type="match status" value="1"/>
</dbReference>
<dbReference type="SUPFAM" id="SSF52777">
    <property type="entry name" value="CoA-dependent acyltransferases"/>
    <property type="match status" value="2"/>
</dbReference>
<dbReference type="Gene3D" id="3.30.300.30">
    <property type="match status" value="1"/>
</dbReference>
<dbReference type="RefSeq" id="WP_179052880.1">
    <property type="nucleotide sequence ID" value="NZ_QJRE01000108.1"/>
</dbReference>
<dbReference type="Pfam" id="PF00668">
    <property type="entry name" value="Condensation"/>
    <property type="match status" value="1"/>
</dbReference>
<dbReference type="InterPro" id="IPR010071">
    <property type="entry name" value="AA_adenyl_dom"/>
</dbReference>
<dbReference type="InterPro" id="IPR020806">
    <property type="entry name" value="PKS_PP-bd"/>
</dbReference>
<dbReference type="Gene3D" id="2.30.38.10">
    <property type="entry name" value="Luciferase, Domain 3"/>
    <property type="match status" value="1"/>
</dbReference>
<dbReference type="PROSITE" id="PS50075">
    <property type="entry name" value="CARRIER"/>
    <property type="match status" value="1"/>
</dbReference>
<dbReference type="SMART" id="SM00823">
    <property type="entry name" value="PKS_PP"/>
    <property type="match status" value="1"/>
</dbReference>
<evidence type="ECO:0000256" key="2">
    <source>
        <dbReference type="ARBA" id="ARBA00022450"/>
    </source>
</evidence>
<reference evidence="5 6" key="1">
    <citation type="submission" date="2018-06" db="EMBL/GenBank/DDBJ databases">
        <title>Bacteria isolated from soil of Wuhan.</title>
        <authorList>
            <person name="Xiang W."/>
            <person name="Huang C."/>
        </authorList>
    </citation>
    <scope>NUCLEOTIDE SEQUENCE [LARGE SCALE GENOMIC DNA]</scope>
    <source>
        <strain evidence="6">xwS4</strain>
    </source>
</reference>
<dbReference type="InterPro" id="IPR001242">
    <property type="entry name" value="Condensation_dom"/>
</dbReference>
<proteinExistence type="predicted"/>
<dbReference type="CDD" id="cd05930">
    <property type="entry name" value="A_NRPS"/>
    <property type="match status" value="1"/>
</dbReference>
<dbReference type="InterPro" id="IPR036736">
    <property type="entry name" value="ACP-like_sf"/>
</dbReference>
<dbReference type="Gene3D" id="3.40.50.980">
    <property type="match status" value="2"/>
</dbReference>
<organism evidence="5 6">
    <name type="scientific">Pseudomonas hunanensis</name>
    <dbReference type="NCBI Taxonomy" id="1247546"/>
    <lineage>
        <taxon>Bacteria</taxon>
        <taxon>Pseudomonadati</taxon>
        <taxon>Pseudomonadota</taxon>
        <taxon>Gammaproteobacteria</taxon>
        <taxon>Pseudomonadales</taxon>
        <taxon>Pseudomonadaceae</taxon>
        <taxon>Pseudomonas</taxon>
    </lineage>
</organism>
<dbReference type="PANTHER" id="PTHR45527:SF1">
    <property type="entry name" value="FATTY ACID SYNTHASE"/>
    <property type="match status" value="1"/>
</dbReference>
<dbReference type="InterPro" id="IPR025110">
    <property type="entry name" value="AMP-bd_C"/>
</dbReference>
<dbReference type="SUPFAM" id="SSF56801">
    <property type="entry name" value="Acetyl-CoA synthetase-like"/>
    <property type="match status" value="1"/>
</dbReference>
<dbReference type="InterPro" id="IPR020845">
    <property type="entry name" value="AMP-binding_CS"/>
</dbReference>
<evidence type="ECO:0000256" key="3">
    <source>
        <dbReference type="ARBA" id="ARBA00022553"/>
    </source>
</evidence>
<dbReference type="Gene3D" id="3.40.50.1820">
    <property type="entry name" value="alpha/beta hydrolase"/>
    <property type="match status" value="1"/>
</dbReference>